<evidence type="ECO:0000259" key="12">
    <source>
        <dbReference type="PROSITE" id="PS50929"/>
    </source>
</evidence>
<dbReference type="Gene3D" id="3.40.50.300">
    <property type="entry name" value="P-loop containing nucleotide triphosphate hydrolases"/>
    <property type="match status" value="1"/>
</dbReference>
<evidence type="ECO:0000259" key="11">
    <source>
        <dbReference type="PROSITE" id="PS50893"/>
    </source>
</evidence>
<feature type="domain" description="ABC transporter" evidence="11">
    <location>
        <begin position="332"/>
        <end position="565"/>
    </location>
</feature>
<evidence type="ECO:0000256" key="9">
    <source>
        <dbReference type="SAM" id="MobiDB-lite"/>
    </source>
</evidence>
<evidence type="ECO:0000256" key="10">
    <source>
        <dbReference type="SAM" id="Phobius"/>
    </source>
</evidence>
<sequence>MKKISSYILKYWYAYLFAILCMITSIVLDMVSPMITQRIIDDVILGDNIKLLDKLLIFIILIGVGRCIFQYLKEFIFDCVSSKIALELRKNLFAHIQKLSIDFFDKNNTGELMARVKDDIDRIWNALGFVGMLIIEVAIHTTIVLYCMFHISVKLALIPCIAMPVVAIIAIVMEKKLGSVYEAISEENATLNTVAEENLAGVRTVKAFAREKHEIQKFLSHNKKYYELNMKQSKVFVKYYPYFQFITKLLPIVVIIFGGFLVIKKELTVGELGAFATYSTNIVWPMEMLGWLTNDFASAIASGKKIKKIFNETSTIVEKENPVILEDMKGSITFDHVSLSLGEKEILHDINFNLKAGKTLGIMGATGAGKSSIINLIQRFYDTKDGSVQIDGVNVKDLSLNDLRSNISIVMQDVFLFSDSIIENIKLGKKEILEEQKVYAAANDAKANDFIETLENQYETIIGERGVGLSGGQKQRISIARALAKETPILVLDDSTSALDMETEHMIQKSLSKLDTTTKIIIAHRISAVRNADEIIILQDGKIAERGTHDELLNLNGLYHQTYVAQYGDYLNGILPQPNQEVSHDTTDQSQNVNPLKSKNHSKNSKINNANHSDSPNNTKNQGDDFDDSLAAVNL</sequence>
<dbReference type="InterPro" id="IPR036640">
    <property type="entry name" value="ABC1_TM_sf"/>
</dbReference>
<dbReference type="PANTHER" id="PTHR43394">
    <property type="entry name" value="ATP-DEPENDENT PERMEASE MDL1, MITOCHONDRIAL"/>
    <property type="match status" value="1"/>
</dbReference>
<dbReference type="EMBL" id="AP024169">
    <property type="protein sequence ID" value="BCN32980.1"/>
    <property type="molecule type" value="Genomic_DNA"/>
</dbReference>
<organism evidence="13 14">
    <name type="scientific">Anaeromicropila herbilytica</name>
    <dbReference type="NCBI Taxonomy" id="2785025"/>
    <lineage>
        <taxon>Bacteria</taxon>
        <taxon>Bacillati</taxon>
        <taxon>Bacillota</taxon>
        <taxon>Clostridia</taxon>
        <taxon>Lachnospirales</taxon>
        <taxon>Lachnospiraceae</taxon>
        <taxon>Anaeromicropila</taxon>
    </lineage>
</organism>
<keyword evidence="7 10" id="KW-1133">Transmembrane helix</keyword>
<dbReference type="Proteomes" id="UP000595897">
    <property type="component" value="Chromosome"/>
</dbReference>
<dbReference type="InterPro" id="IPR039421">
    <property type="entry name" value="Type_1_exporter"/>
</dbReference>
<keyword evidence="3" id="KW-1003">Cell membrane</keyword>
<gene>
    <name evidence="13" type="ORF">bsdtb5_42750</name>
</gene>
<evidence type="ECO:0000256" key="7">
    <source>
        <dbReference type="ARBA" id="ARBA00022989"/>
    </source>
</evidence>
<dbReference type="InterPro" id="IPR003593">
    <property type="entry name" value="AAA+_ATPase"/>
</dbReference>
<keyword evidence="14" id="KW-1185">Reference proteome</keyword>
<feature type="domain" description="ABC transmembrane type-1" evidence="12">
    <location>
        <begin position="16"/>
        <end position="298"/>
    </location>
</feature>
<dbReference type="Pfam" id="PF00664">
    <property type="entry name" value="ABC_membrane"/>
    <property type="match status" value="1"/>
</dbReference>
<dbReference type="InterPro" id="IPR003439">
    <property type="entry name" value="ABC_transporter-like_ATP-bd"/>
</dbReference>
<name>A0A7R7EQ32_9FIRM</name>
<dbReference type="PROSITE" id="PS00211">
    <property type="entry name" value="ABC_TRANSPORTER_1"/>
    <property type="match status" value="1"/>
</dbReference>
<feature type="transmembrane region" description="Helical" evidence="10">
    <location>
        <begin position="151"/>
        <end position="172"/>
    </location>
</feature>
<dbReference type="SUPFAM" id="SSF52540">
    <property type="entry name" value="P-loop containing nucleoside triphosphate hydrolases"/>
    <property type="match status" value="1"/>
</dbReference>
<comment type="subcellular location">
    <subcellularLocation>
        <location evidence="1">Cell membrane</location>
        <topology evidence="1">Multi-pass membrane protein</topology>
    </subcellularLocation>
</comment>
<dbReference type="Gene3D" id="1.20.1560.10">
    <property type="entry name" value="ABC transporter type 1, transmembrane domain"/>
    <property type="match status" value="1"/>
</dbReference>
<dbReference type="InterPro" id="IPR027417">
    <property type="entry name" value="P-loop_NTPase"/>
</dbReference>
<protein>
    <submittedName>
        <fullName evidence="13">ABC transporter</fullName>
    </submittedName>
</protein>
<dbReference type="Pfam" id="PF00005">
    <property type="entry name" value="ABC_tran"/>
    <property type="match status" value="1"/>
</dbReference>
<dbReference type="CDD" id="cd18542">
    <property type="entry name" value="ABC_6TM_YknU_like"/>
    <property type="match status" value="1"/>
</dbReference>
<feature type="transmembrane region" description="Helical" evidence="10">
    <location>
        <begin position="55"/>
        <end position="72"/>
    </location>
</feature>
<dbReference type="SMART" id="SM00382">
    <property type="entry name" value="AAA"/>
    <property type="match status" value="1"/>
</dbReference>
<keyword evidence="6" id="KW-0067">ATP-binding</keyword>
<proteinExistence type="predicted"/>
<dbReference type="SUPFAM" id="SSF90123">
    <property type="entry name" value="ABC transporter transmembrane region"/>
    <property type="match status" value="1"/>
</dbReference>
<evidence type="ECO:0000256" key="5">
    <source>
        <dbReference type="ARBA" id="ARBA00022741"/>
    </source>
</evidence>
<dbReference type="InterPro" id="IPR017871">
    <property type="entry name" value="ABC_transporter-like_CS"/>
</dbReference>
<keyword evidence="2" id="KW-0813">Transport</keyword>
<keyword evidence="5" id="KW-0547">Nucleotide-binding</keyword>
<dbReference type="FunFam" id="3.40.50.300:FF:000221">
    <property type="entry name" value="Multidrug ABC transporter ATP-binding protein"/>
    <property type="match status" value="1"/>
</dbReference>
<dbReference type="RefSeq" id="WP_271713975.1">
    <property type="nucleotide sequence ID" value="NZ_AP024169.1"/>
</dbReference>
<evidence type="ECO:0000256" key="6">
    <source>
        <dbReference type="ARBA" id="ARBA00022840"/>
    </source>
</evidence>
<dbReference type="PROSITE" id="PS50893">
    <property type="entry name" value="ABC_TRANSPORTER_2"/>
    <property type="match status" value="1"/>
</dbReference>
<keyword evidence="8 10" id="KW-0472">Membrane</keyword>
<dbReference type="AlphaFoldDB" id="A0A7R7EQ32"/>
<dbReference type="GO" id="GO:0005886">
    <property type="term" value="C:plasma membrane"/>
    <property type="evidence" value="ECO:0007669"/>
    <property type="project" value="UniProtKB-SubCell"/>
</dbReference>
<dbReference type="KEGG" id="ahb:bsdtb5_42750"/>
<dbReference type="InterPro" id="IPR011527">
    <property type="entry name" value="ABC1_TM_dom"/>
</dbReference>
<feature type="region of interest" description="Disordered" evidence="9">
    <location>
        <begin position="576"/>
        <end position="628"/>
    </location>
</feature>
<evidence type="ECO:0000256" key="3">
    <source>
        <dbReference type="ARBA" id="ARBA00022475"/>
    </source>
</evidence>
<evidence type="ECO:0000313" key="13">
    <source>
        <dbReference type="EMBL" id="BCN32980.1"/>
    </source>
</evidence>
<feature type="transmembrane region" description="Helical" evidence="10">
    <location>
        <begin position="239"/>
        <end position="263"/>
    </location>
</feature>
<evidence type="ECO:0000256" key="2">
    <source>
        <dbReference type="ARBA" id="ARBA00022448"/>
    </source>
</evidence>
<reference evidence="13 14" key="1">
    <citation type="submission" date="2020-11" db="EMBL/GenBank/DDBJ databases">
        <title>Draft genome sequencing of a Lachnospiraceae strain isolated from anoxic soil subjected to BSD treatment.</title>
        <authorList>
            <person name="Uek A."/>
            <person name="Tonouchi A."/>
        </authorList>
    </citation>
    <scope>NUCLEOTIDE SEQUENCE [LARGE SCALE GENOMIC DNA]</scope>
    <source>
        <strain evidence="13 14">TB5</strain>
    </source>
</reference>
<evidence type="ECO:0000256" key="8">
    <source>
        <dbReference type="ARBA" id="ARBA00023136"/>
    </source>
</evidence>
<dbReference type="PROSITE" id="PS50929">
    <property type="entry name" value="ABC_TM1F"/>
    <property type="match status" value="1"/>
</dbReference>
<evidence type="ECO:0000313" key="14">
    <source>
        <dbReference type="Proteomes" id="UP000595897"/>
    </source>
</evidence>
<dbReference type="GO" id="GO:0015421">
    <property type="term" value="F:ABC-type oligopeptide transporter activity"/>
    <property type="evidence" value="ECO:0007669"/>
    <property type="project" value="TreeGrafter"/>
</dbReference>
<dbReference type="GO" id="GO:0016887">
    <property type="term" value="F:ATP hydrolysis activity"/>
    <property type="evidence" value="ECO:0007669"/>
    <property type="project" value="InterPro"/>
</dbReference>
<dbReference type="PANTHER" id="PTHR43394:SF1">
    <property type="entry name" value="ATP-BINDING CASSETTE SUB-FAMILY B MEMBER 10, MITOCHONDRIAL"/>
    <property type="match status" value="1"/>
</dbReference>
<feature type="transmembrane region" description="Helical" evidence="10">
    <location>
        <begin position="123"/>
        <end position="145"/>
    </location>
</feature>
<feature type="transmembrane region" description="Helical" evidence="10">
    <location>
        <begin position="12"/>
        <end position="35"/>
    </location>
</feature>
<dbReference type="GO" id="GO:0005524">
    <property type="term" value="F:ATP binding"/>
    <property type="evidence" value="ECO:0007669"/>
    <property type="project" value="UniProtKB-KW"/>
</dbReference>
<keyword evidence="4 10" id="KW-0812">Transmembrane</keyword>
<accession>A0A7R7EQ32</accession>
<evidence type="ECO:0000256" key="1">
    <source>
        <dbReference type="ARBA" id="ARBA00004651"/>
    </source>
</evidence>
<evidence type="ECO:0000256" key="4">
    <source>
        <dbReference type="ARBA" id="ARBA00022692"/>
    </source>
</evidence>